<keyword evidence="8" id="KW-1185">Reference proteome</keyword>
<dbReference type="PANTHER" id="PTHR30086">
    <property type="entry name" value="ARGININE EXPORTER PROTEIN ARGO"/>
    <property type="match status" value="1"/>
</dbReference>
<evidence type="ECO:0000256" key="5">
    <source>
        <dbReference type="ARBA" id="ARBA00023136"/>
    </source>
</evidence>
<dbReference type="PIRSF" id="PIRSF006324">
    <property type="entry name" value="LeuE"/>
    <property type="match status" value="1"/>
</dbReference>
<dbReference type="OrthoDB" id="9784202at2"/>
<keyword evidence="2" id="KW-1003">Cell membrane</keyword>
<accession>A0A376CLI5</accession>
<feature type="transmembrane region" description="Helical" evidence="6">
    <location>
        <begin position="37"/>
        <end position="64"/>
    </location>
</feature>
<evidence type="ECO:0000256" key="3">
    <source>
        <dbReference type="ARBA" id="ARBA00022692"/>
    </source>
</evidence>
<evidence type="ECO:0000256" key="2">
    <source>
        <dbReference type="ARBA" id="ARBA00022475"/>
    </source>
</evidence>
<evidence type="ECO:0000256" key="6">
    <source>
        <dbReference type="SAM" id="Phobius"/>
    </source>
</evidence>
<sequence length="211" mass="22250">MTTASLLTLIGVWIVAIASPGPDLFQIIRIGAKSRANGVACALGIMAGNTIWIIASLLGLSALIQAVPQILSVLQLVGGAYLTWMGAMSVHSGLRSRGVNAAHVVRAPEMPSSRAFGLGLTTNLSNPKAVLFFGAVFAQFVRPDMGWGWMAVVAVTLAVVGVIWFVSFALLITMVAKPLQRYGWLIDMLAGVIFVALGIWMVVEGAMTLLA</sequence>
<feature type="transmembrane region" description="Helical" evidence="6">
    <location>
        <begin position="184"/>
        <end position="203"/>
    </location>
</feature>
<evidence type="ECO:0000313" key="7">
    <source>
        <dbReference type="EMBL" id="STC69351.1"/>
    </source>
</evidence>
<dbReference type="GO" id="GO:0015171">
    <property type="term" value="F:amino acid transmembrane transporter activity"/>
    <property type="evidence" value="ECO:0007669"/>
    <property type="project" value="TreeGrafter"/>
</dbReference>
<dbReference type="AlphaFoldDB" id="A0A376CLI5"/>
<organism evidence="7 8">
    <name type="scientific">Corynebacterium pilosum</name>
    <dbReference type="NCBI Taxonomy" id="35756"/>
    <lineage>
        <taxon>Bacteria</taxon>
        <taxon>Bacillati</taxon>
        <taxon>Actinomycetota</taxon>
        <taxon>Actinomycetes</taxon>
        <taxon>Mycobacteriales</taxon>
        <taxon>Corynebacteriaceae</taxon>
        <taxon>Corynebacterium</taxon>
    </lineage>
</organism>
<keyword evidence="4 6" id="KW-1133">Transmembrane helix</keyword>
<dbReference type="PANTHER" id="PTHR30086:SF20">
    <property type="entry name" value="ARGININE EXPORTER PROTEIN ARGO-RELATED"/>
    <property type="match status" value="1"/>
</dbReference>
<evidence type="ECO:0000256" key="4">
    <source>
        <dbReference type="ARBA" id="ARBA00022989"/>
    </source>
</evidence>
<dbReference type="Proteomes" id="UP000254467">
    <property type="component" value="Unassembled WGS sequence"/>
</dbReference>
<feature type="transmembrane region" description="Helical" evidence="6">
    <location>
        <begin position="147"/>
        <end position="172"/>
    </location>
</feature>
<keyword evidence="3 6" id="KW-0812">Transmembrane</keyword>
<dbReference type="RefSeq" id="WP_018582481.1">
    <property type="nucleotide sequence ID" value="NZ_LDYD01000006.1"/>
</dbReference>
<gene>
    <name evidence="7" type="primary">rhtC_2</name>
    <name evidence="7" type="ORF">NCTC11862_01136</name>
</gene>
<dbReference type="EMBL" id="UFXQ01000001">
    <property type="protein sequence ID" value="STC69351.1"/>
    <property type="molecule type" value="Genomic_DNA"/>
</dbReference>
<evidence type="ECO:0000313" key="8">
    <source>
        <dbReference type="Proteomes" id="UP000254467"/>
    </source>
</evidence>
<keyword evidence="5 6" id="KW-0472">Membrane</keyword>
<dbReference type="GO" id="GO:0005886">
    <property type="term" value="C:plasma membrane"/>
    <property type="evidence" value="ECO:0007669"/>
    <property type="project" value="UniProtKB-SubCell"/>
</dbReference>
<feature type="transmembrane region" description="Helical" evidence="6">
    <location>
        <begin position="6"/>
        <end position="25"/>
    </location>
</feature>
<name>A0A376CLI5_9CORY</name>
<proteinExistence type="predicted"/>
<protein>
    <submittedName>
        <fullName evidence="7">Putative threonine efflux protein</fullName>
    </submittedName>
</protein>
<dbReference type="Pfam" id="PF01810">
    <property type="entry name" value="LysE"/>
    <property type="match status" value="1"/>
</dbReference>
<comment type="subcellular location">
    <subcellularLocation>
        <location evidence="1">Cell membrane</location>
        <topology evidence="1">Multi-pass membrane protein</topology>
    </subcellularLocation>
</comment>
<evidence type="ECO:0000256" key="1">
    <source>
        <dbReference type="ARBA" id="ARBA00004651"/>
    </source>
</evidence>
<reference evidence="7 8" key="1">
    <citation type="submission" date="2018-06" db="EMBL/GenBank/DDBJ databases">
        <authorList>
            <consortium name="Pathogen Informatics"/>
            <person name="Doyle S."/>
        </authorList>
    </citation>
    <scope>NUCLEOTIDE SEQUENCE [LARGE SCALE GENOMIC DNA]</scope>
    <source>
        <strain evidence="7 8">NCTC11862</strain>
    </source>
</reference>
<dbReference type="InterPro" id="IPR001123">
    <property type="entry name" value="LeuE-type"/>
</dbReference>
<feature type="transmembrane region" description="Helical" evidence="6">
    <location>
        <begin position="70"/>
        <end position="94"/>
    </location>
</feature>
<feature type="transmembrane region" description="Helical" evidence="6">
    <location>
        <begin position="115"/>
        <end position="141"/>
    </location>
</feature>
<dbReference type="STRING" id="35756.GCA_001044155_01144"/>